<keyword evidence="3" id="KW-0804">Transcription</keyword>
<protein>
    <recommendedName>
        <fullName evidence="5">HTH araC/xylS-type domain-containing protein</fullName>
    </recommendedName>
</protein>
<dbReference type="PROSITE" id="PS01124">
    <property type="entry name" value="HTH_ARAC_FAMILY_2"/>
    <property type="match status" value="1"/>
</dbReference>
<dbReference type="EMBL" id="BAABHD010000083">
    <property type="protein sequence ID" value="GAA4468836.1"/>
    <property type="molecule type" value="Genomic_DNA"/>
</dbReference>
<dbReference type="PANTHER" id="PTHR43280">
    <property type="entry name" value="ARAC-FAMILY TRANSCRIPTIONAL REGULATOR"/>
    <property type="match status" value="1"/>
</dbReference>
<evidence type="ECO:0000313" key="7">
    <source>
        <dbReference type="Proteomes" id="UP001501175"/>
    </source>
</evidence>
<evidence type="ECO:0000256" key="2">
    <source>
        <dbReference type="ARBA" id="ARBA00023125"/>
    </source>
</evidence>
<keyword evidence="4" id="KW-1133">Transmembrane helix</keyword>
<accession>A0ABP8NL22</accession>
<comment type="caution">
    <text evidence="6">The sequence shown here is derived from an EMBL/GenBank/DDBJ whole genome shotgun (WGS) entry which is preliminary data.</text>
</comment>
<dbReference type="SUPFAM" id="SSF46689">
    <property type="entry name" value="Homeodomain-like"/>
    <property type="match status" value="1"/>
</dbReference>
<dbReference type="InterPro" id="IPR009057">
    <property type="entry name" value="Homeodomain-like_sf"/>
</dbReference>
<evidence type="ECO:0000256" key="3">
    <source>
        <dbReference type="ARBA" id="ARBA00023163"/>
    </source>
</evidence>
<keyword evidence="7" id="KW-1185">Reference proteome</keyword>
<dbReference type="Gene3D" id="1.10.10.60">
    <property type="entry name" value="Homeodomain-like"/>
    <property type="match status" value="1"/>
</dbReference>
<dbReference type="PANTHER" id="PTHR43280:SF29">
    <property type="entry name" value="ARAC-FAMILY TRANSCRIPTIONAL REGULATOR"/>
    <property type="match status" value="1"/>
</dbReference>
<proteinExistence type="predicted"/>
<sequence>MYTNGELCFVSDAINLSFGPVVYLYLRQALTKQLSFRAGLHLLPPVLFMVVYWYLMATEWQPFDYRKYIGQPFHRTVLGVIALSFTFYAYRYNWLLTKFQQGQPAYRREVLSWLYIFLAFFLLKALVAYLVFARQWLPVAYKPNSIQVLEIIFVLIDAIIILTSGVLVLRQNDILNLEKVELFIQTIMPGRKKTTVVTEPMTHIAALQRLMTEKKLFTQPDLNEKVLASTLDIPSYQLSILLNEHIGKSFSEFINEYRIEEAKRQLLDPRTAANTMFAIAVDCGYNSESVFYTNFKKYTGTTPKKFQASQLQQSANPE</sequence>
<dbReference type="SMART" id="SM00342">
    <property type="entry name" value="HTH_ARAC"/>
    <property type="match status" value="1"/>
</dbReference>
<gene>
    <name evidence="6" type="ORF">GCM10023189_54840</name>
</gene>
<keyword evidence="2" id="KW-0238">DNA-binding</keyword>
<keyword evidence="4" id="KW-0472">Membrane</keyword>
<dbReference type="Proteomes" id="UP001501175">
    <property type="component" value="Unassembled WGS sequence"/>
</dbReference>
<feature type="transmembrane region" description="Helical" evidence="4">
    <location>
        <begin position="68"/>
        <end position="90"/>
    </location>
</feature>
<dbReference type="InterPro" id="IPR018062">
    <property type="entry name" value="HTH_AraC-typ_CS"/>
</dbReference>
<evidence type="ECO:0000256" key="4">
    <source>
        <dbReference type="SAM" id="Phobius"/>
    </source>
</evidence>
<evidence type="ECO:0000259" key="5">
    <source>
        <dbReference type="PROSITE" id="PS01124"/>
    </source>
</evidence>
<evidence type="ECO:0000313" key="6">
    <source>
        <dbReference type="EMBL" id="GAA4468836.1"/>
    </source>
</evidence>
<dbReference type="PROSITE" id="PS00041">
    <property type="entry name" value="HTH_ARAC_FAMILY_1"/>
    <property type="match status" value="1"/>
</dbReference>
<evidence type="ECO:0000256" key="1">
    <source>
        <dbReference type="ARBA" id="ARBA00023015"/>
    </source>
</evidence>
<dbReference type="Pfam" id="PF12833">
    <property type="entry name" value="HTH_18"/>
    <property type="match status" value="1"/>
</dbReference>
<reference evidence="7" key="1">
    <citation type="journal article" date="2019" name="Int. J. Syst. Evol. Microbiol.">
        <title>The Global Catalogue of Microorganisms (GCM) 10K type strain sequencing project: providing services to taxonomists for standard genome sequencing and annotation.</title>
        <authorList>
            <consortium name="The Broad Institute Genomics Platform"/>
            <consortium name="The Broad Institute Genome Sequencing Center for Infectious Disease"/>
            <person name="Wu L."/>
            <person name="Ma J."/>
        </authorList>
    </citation>
    <scope>NUCLEOTIDE SEQUENCE [LARGE SCALE GENOMIC DNA]</scope>
    <source>
        <strain evidence="7">JCM 17927</strain>
    </source>
</reference>
<keyword evidence="4" id="KW-0812">Transmembrane</keyword>
<feature type="transmembrane region" description="Helical" evidence="4">
    <location>
        <begin position="38"/>
        <end position="56"/>
    </location>
</feature>
<keyword evidence="1" id="KW-0805">Transcription regulation</keyword>
<feature type="transmembrane region" description="Helical" evidence="4">
    <location>
        <begin position="151"/>
        <end position="169"/>
    </location>
</feature>
<name>A0ABP8NL22_9BACT</name>
<feature type="transmembrane region" description="Helical" evidence="4">
    <location>
        <begin position="110"/>
        <end position="131"/>
    </location>
</feature>
<feature type="domain" description="HTH araC/xylS-type" evidence="5">
    <location>
        <begin position="217"/>
        <end position="309"/>
    </location>
</feature>
<dbReference type="InterPro" id="IPR018060">
    <property type="entry name" value="HTH_AraC"/>
</dbReference>
<organism evidence="6 7">
    <name type="scientific">Nibrella saemangeumensis</name>
    <dbReference type="NCBI Taxonomy" id="1084526"/>
    <lineage>
        <taxon>Bacteria</taxon>
        <taxon>Pseudomonadati</taxon>
        <taxon>Bacteroidota</taxon>
        <taxon>Cytophagia</taxon>
        <taxon>Cytophagales</taxon>
        <taxon>Spirosomataceae</taxon>
        <taxon>Nibrella</taxon>
    </lineage>
</organism>